<proteinExistence type="predicted"/>
<sequence length="118" mass="14230">MEILEFTTELFFTQRLLIDFRTEGSRLPIPYWWGDFLEWSLYQGWMRQYLKYPHWYCAVALDQAVSLEAFIDPPVYCRTWYTPKVDLSTYFLLGFVSCFRYMTGWLNCPGFTFIPGRV</sequence>
<reference evidence="1 2" key="1">
    <citation type="submission" date="2019-01" db="EMBL/GenBank/DDBJ databases">
        <title>Sequencing of cultivated peanut Arachis hypogaea provides insights into genome evolution and oil improvement.</title>
        <authorList>
            <person name="Chen X."/>
        </authorList>
    </citation>
    <scope>NUCLEOTIDE SEQUENCE [LARGE SCALE GENOMIC DNA]</scope>
    <source>
        <strain evidence="2">cv. Fuhuasheng</strain>
        <tissue evidence="1">Leaves</tissue>
    </source>
</reference>
<gene>
    <name evidence="1" type="ORF">Ahy_B10g103002</name>
</gene>
<dbReference type="EMBL" id="SDMP01000020">
    <property type="protein sequence ID" value="RYQ84097.1"/>
    <property type="molecule type" value="Genomic_DNA"/>
</dbReference>
<accession>A0A444X369</accession>
<organism evidence="1 2">
    <name type="scientific">Arachis hypogaea</name>
    <name type="common">Peanut</name>
    <dbReference type="NCBI Taxonomy" id="3818"/>
    <lineage>
        <taxon>Eukaryota</taxon>
        <taxon>Viridiplantae</taxon>
        <taxon>Streptophyta</taxon>
        <taxon>Embryophyta</taxon>
        <taxon>Tracheophyta</taxon>
        <taxon>Spermatophyta</taxon>
        <taxon>Magnoliopsida</taxon>
        <taxon>eudicotyledons</taxon>
        <taxon>Gunneridae</taxon>
        <taxon>Pentapetalae</taxon>
        <taxon>rosids</taxon>
        <taxon>fabids</taxon>
        <taxon>Fabales</taxon>
        <taxon>Fabaceae</taxon>
        <taxon>Papilionoideae</taxon>
        <taxon>50 kb inversion clade</taxon>
        <taxon>dalbergioids sensu lato</taxon>
        <taxon>Dalbergieae</taxon>
        <taxon>Pterocarpus clade</taxon>
        <taxon>Arachis</taxon>
    </lineage>
</organism>
<dbReference type="AlphaFoldDB" id="A0A444X369"/>
<comment type="caution">
    <text evidence="1">The sequence shown here is derived from an EMBL/GenBank/DDBJ whole genome shotgun (WGS) entry which is preliminary data.</text>
</comment>
<evidence type="ECO:0000313" key="2">
    <source>
        <dbReference type="Proteomes" id="UP000289738"/>
    </source>
</evidence>
<dbReference type="Proteomes" id="UP000289738">
    <property type="component" value="Chromosome B10"/>
</dbReference>
<evidence type="ECO:0000313" key="1">
    <source>
        <dbReference type="EMBL" id="RYQ84097.1"/>
    </source>
</evidence>
<protein>
    <submittedName>
        <fullName evidence="1">Uncharacterized protein</fullName>
    </submittedName>
</protein>
<name>A0A444X369_ARAHY</name>
<keyword evidence="2" id="KW-1185">Reference proteome</keyword>